<protein>
    <submittedName>
        <fullName evidence="1">Uncharacterized protein</fullName>
    </submittedName>
</protein>
<accession>A0A0S3QTD1</accession>
<dbReference type="STRING" id="1298851.TST_0748"/>
<organism evidence="1 2">
    <name type="scientific">Thermosulfidibacter takaii (strain DSM 17441 / JCM 13301 / NBRC 103674 / ABI70S6)</name>
    <dbReference type="NCBI Taxonomy" id="1298851"/>
    <lineage>
        <taxon>Bacteria</taxon>
        <taxon>Pseudomonadati</taxon>
        <taxon>Thermosulfidibacterota</taxon>
        <taxon>Thermosulfidibacteria</taxon>
        <taxon>Thermosulfidibacterales</taxon>
        <taxon>Thermosulfidibacteraceae</taxon>
    </lineage>
</organism>
<dbReference type="Proteomes" id="UP000063234">
    <property type="component" value="Chromosome"/>
</dbReference>
<dbReference type="EMBL" id="AP013035">
    <property type="protein sequence ID" value="BAT71553.1"/>
    <property type="molecule type" value="Genomic_DNA"/>
</dbReference>
<reference evidence="2" key="1">
    <citation type="journal article" date="2018" name="Science">
        <title>A primordial and reversible TCA cycle in a facultatively chemolithoautotrophic thermophile.</title>
        <authorList>
            <person name="Nunoura T."/>
            <person name="Chikaraishi Y."/>
            <person name="Izaki R."/>
            <person name="Suwa T."/>
            <person name="Sato T."/>
            <person name="Harada T."/>
            <person name="Mori K."/>
            <person name="Kato Y."/>
            <person name="Miyazaki M."/>
            <person name="Shimamura S."/>
            <person name="Yanagawa K."/>
            <person name="Shuto A."/>
            <person name="Ohkouchi N."/>
            <person name="Fujita N."/>
            <person name="Takaki Y."/>
            <person name="Atomi H."/>
            <person name="Takai K."/>
        </authorList>
    </citation>
    <scope>NUCLEOTIDE SEQUENCE [LARGE SCALE GENOMIC DNA]</scope>
    <source>
        <strain evidence="2">DSM 17441 / JCM 13301 / NBRC 103674 / ABI70S6</strain>
    </source>
</reference>
<sequence length="644" mass="72763">MKKILISLVIFIPIILFSFSHAEQVVQPQIIFVQPQENEKVVAKKPLIVFTLRPFSTIREIRVMLDGVDISDLVDEENGHFKVKPLQVVPAGEHTITVSITLENGYEVNGNLSFSSVHYNNLDEAYVGAEASIDYQATLKKPGDVQDQPYSKIESNIQVDTKVKKSGFWSEFRTNLRYFDQNDPVEEPLKKGLDFVGFAFSTGCSSEKIDSELDLGDVSVDVSQNSLQGLNKRGGVLKFNWADQVFLQTFSVRSEDVFGFKGGLGVEGSSDDHILGGSAEIKLFDSRLSVKGFYIKGGELDENYFGSWGEAPAKKGKVRGFLVRTELFDGKLSLEGEADYTSYDEDTKDDFGYRKDKAYRFVMTGNLGNLSGQFNWEYAGPYYQVIGNSGAPKDREGFSLSLNYGFNVHSFTFNFSRYNDNVKHYEIYPRTYNTVFGVNYNFSGIEKVSLSLGFQRDTTRTTDEPEFTPHVHTDTDTYSANLSYTCTEKISFGMQGSYSIQDDRVERNGSETGTITFSPSYSSEHFNFTPSISFNRTKYENTDEHTDTATLTLDTNGDLFDGRIIYELASSYVMTKASDNTIDEKSLDTHIRVGYVFQKDLWYFGKPFVGFRVLYRKGWNKVDRQKNDELVLLFVISTIAKASF</sequence>
<dbReference type="PATRIC" id="fig|1298851.3.peg.775"/>
<name>A0A0S3QTD1_THET7</name>
<dbReference type="KEGG" id="ttk:TST_0748"/>
<dbReference type="AlphaFoldDB" id="A0A0S3QTD1"/>
<dbReference type="OrthoDB" id="9553389at2"/>
<dbReference type="RefSeq" id="WP_068549548.1">
    <property type="nucleotide sequence ID" value="NZ_AP013035.1"/>
</dbReference>
<proteinExistence type="predicted"/>
<gene>
    <name evidence="1" type="ORF">TST_0748</name>
</gene>
<evidence type="ECO:0000313" key="1">
    <source>
        <dbReference type="EMBL" id="BAT71553.1"/>
    </source>
</evidence>
<evidence type="ECO:0000313" key="2">
    <source>
        <dbReference type="Proteomes" id="UP000063234"/>
    </source>
</evidence>
<keyword evidence="2" id="KW-1185">Reference proteome</keyword>